<dbReference type="Proteomes" id="UP000009374">
    <property type="component" value="Unassembled WGS sequence"/>
</dbReference>
<dbReference type="HAMAP" id="MF_01333_B">
    <property type="entry name" value="Ribosomal_uL5_B"/>
    <property type="match status" value="1"/>
</dbReference>
<feature type="region of interest" description="Disordered" evidence="6">
    <location>
        <begin position="1"/>
        <end position="39"/>
    </location>
</feature>
<comment type="subunit">
    <text evidence="5">Part of the 50S ribosomal subunit; part of the 5S rRNA/L5/L18/L25 subcomplex. Contacts the 5S rRNA and the P site tRNA. Forms a bridge to the 30S subunit in the 70S ribosome.</text>
</comment>
<dbReference type="Pfam" id="PF00673">
    <property type="entry name" value="Ribosomal_L5_C"/>
    <property type="match status" value="1"/>
</dbReference>
<feature type="domain" description="Large ribosomal subunit protein uL5 N-terminal" evidence="7">
    <location>
        <begin position="64"/>
        <end position="120"/>
    </location>
</feature>
<evidence type="ECO:0000256" key="3">
    <source>
        <dbReference type="ARBA" id="ARBA00023274"/>
    </source>
</evidence>
<dbReference type="InterPro" id="IPR022803">
    <property type="entry name" value="Ribosomal_uL5_dom_sf"/>
</dbReference>
<proteinExistence type="inferred from homology"/>
<evidence type="ECO:0000313" key="9">
    <source>
        <dbReference type="EMBL" id="EES53068.1"/>
    </source>
</evidence>
<keyword evidence="10" id="KW-1185">Reference proteome</keyword>
<dbReference type="GO" id="GO:0019843">
    <property type="term" value="F:rRNA binding"/>
    <property type="evidence" value="ECO:0007669"/>
    <property type="project" value="UniProtKB-UniRule"/>
</dbReference>
<dbReference type="AlphaFoldDB" id="C6HW90"/>
<evidence type="ECO:0000259" key="8">
    <source>
        <dbReference type="Pfam" id="PF00673"/>
    </source>
</evidence>
<keyword evidence="5" id="KW-0694">RNA-binding</keyword>
<accession>C6HW90</accession>
<dbReference type="PANTHER" id="PTHR11994">
    <property type="entry name" value="60S RIBOSOMAL PROTEIN L11-RELATED"/>
    <property type="match status" value="1"/>
</dbReference>
<dbReference type="InterPro" id="IPR031310">
    <property type="entry name" value="Ribosomal_uL5_N"/>
</dbReference>
<gene>
    <name evidence="5" type="primary">rplE</name>
    <name evidence="9" type="ORF">UBAL3_80420018</name>
</gene>
<comment type="similarity">
    <text evidence="1 5">Belongs to the universal ribosomal protein uL5 family.</text>
</comment>
<dbReference type="GO" id="GO:0003735">
    <property type="term" value="F:structural constituent of ribosome"/>
    <property type="evidence" value="ECO:0007669"/>
    <property type="project" value="InterPro"/>
</dbReference>
<feature type="domain" description="Large ribosomal subunit protein uL5 C-terminal" evidence="8">
    <location>
        <begin position="124"/>
        <end position="217"/>
    </location>
</feature>
<evidence type="ECO:0000313" key="10">
    <source>
        <dbReference type="Proteomes" id="UP000009374"/>
    </source>
</evidence>
<keyword evidence="5" id="KW-0699">rRNA-binding</keyword>
<dbReference type="InterPro" id="IPR020930">
    <property type="entry name" value="Ribosomal_uL5_bac-type"/>
</dbReference>
<dbReference type="EMBL" id="GG693869">
    <property type="protein sequence ID" value="EES53068.1"/>
    <property type="molecule type" value="Genomic_DNA"/>
</dbReference>
<dbReference type="NCBIfam" id="NF000585">
    <property type="entry name" value="PRK00010.1"/>
    <property type="match status" value="1"/>
</dbReference>
<evidence type="ECO:0000259" key="7">
    <source>
        <dbReference type="Pfam" id="PF00281"/>
    </source>
</evidence>
<reference evidence="9 10" key="1">
    <citation type="journal article" date="2009" name="Appl. Environ. Microbiol.">
        <title>Community genomic and proteomic analyses of chemoautotrophic iron-oxidizing "Leptospirillum rubarum" (Group II) and "Leptospirillum ferrodiazotrophum" (Group III) bacteria in acid mine drainage biofilms.</title>
        <authorList>
            <person name="Goltsman D.S."/>
            <person name="Denef V.J."/>
            <person name="Singer S.W."/>
            <person name="VerBerkmoes N.C."/>
            <person name="Lefsrud M."/>
            <person name="Mueller R.S."/>
            <person name="Dick G.J."/>
            <person name="Sun C.L."/>
            <person name="Wheeler K.E."/>
            <person name="Zemla A."/>
            <person name="Baker B.J."/>
            <person name="Hauser L."/>
            <person name="Land M."/>
            <person name="Shah M.B."/>
            <person name="Thelen M.P."/>
            <person name="Hettich R.L."/>
            <person name="Banfield J.F."/>
        </authorList>
    </citation>
    <scope>NUCLEOTIDE SEQUENCE [LARGE SCALE GENOMIC DNA]</scope>
</reference>
<dbReference type="GO" id="GO:0000049">
    <property type="term" value="F:tRNA binding"/>
    <property type="evidence" value="ECO:0007669"/>
    <property type="project" value="UniProtKB-UniRule"/>
</dbReference>
<dbReference type="InterPro" id="IPR020929">
    <property type="entry name" value="Ribosomal_uL5_CS"/>
</dbReference>
<dbReference type="PROSITE" id="PS00358">
    <property type="entry name" value="RIBOSOMAL_L5"/>
    <property type="match status" value="1"/>
</dbReference>
<dbReference type="FunFam" id="3.30.1440.10:FF:000001">
    <property type="entry name" value="50S ribosomal protein L5"/>
    <property type="match status" value="1"/>
</dbReference>
<keyword evidence="2 5" id="KW-0689">Ribosomal protein</keyword>
<dbReference type="SUPFAM" id="SSF55282">
    <property type="entry name" value="RL5-like"/>
    <property type="match status" value="1"/>
</dbReference>
<dbReference type="GO" id="GO:0005840">
    <property type="term" value="C:ribosome"/>
    <property type="evidence" value="ECO:0007669"/>
    <property type="project" value="UniProtKB-KW"/>
</dbReference>
<evidence type="ECO:0000256" key="2">
    <source>
        <dbReference type="ARBA" id="ARBA00022980"/>
    </source>
</evidence>
<dbReference type="Gene3D" id="3.30.1440.10">
    <property type="match status" value="1"/>
</dbReference>
<evidence type="ECO:0000256" key="1">
    <source>
        <dbReference type="ARBA" id="ARBA00008553"/>
    </source>
</evidence>
<dbReference type="InterPro" id="IPR031309">
    <property type="entry name" value="Ribosomal_uL5_C"/>
</dbReference>
<comment type="function">
    <text evidence="5">This is 1 of the proteins that bind and probably mediate the attachment of the 5S RNA into the large ribosomal subunit, where it forms part of the central protuberance. In the 70S ribosome it contacts protein S13 of the 30S subunit (bridge B1b), connecting the 2 subunits; this bridge is implicated in subunit movement. Contacts the P site tRNA; the 5S rRNA and some of its associated proteins might help stabilize positioning of ribosome-bound tRNAs.</text>
</comment>
<keyword evidence="5" id="KW-0820">tRNA-binding</keyword>
<evidence type="ECO:0000256" key="4">
    <source>
        <dbReference type="ARBA" id="ARBA00035245"/>
    </source>
</evidence>
<protein>
    <recommendedName>
        <fullName evidence="4 5">Large ribosomal subunit protein uL5</fullName>
    </recommendedName>
</protein>
<evidence type="ECO:0000256" key="6">
    <source>
        <dbReference type="SAM" id="MobiDB-lite"/>
    </source>
</evidence>
<sequence length="219" mass="24191">MAEKKNAAPAKSGKTAKPKKTEKPKESTPSAVDSVRGEAPEPRLKKKYFLEIQKALMNELKLSNVMQVPKIQKITLNVALGEAIGNPKLLDMAAKEVGLITGQKPVLTKARKSIAGFKLREGMPIGVMVTLRGDIMWEFLDRLISIALPRIRDFKGVNDRSFDGNGNYSLGLKEQIIFPEIKYDEITMSHGFDISIVTTAKDNATAKALLTHLGMPFRK</sequence>
<dbReference type="Pfam" id="PF00281">
    <property type="entry name" value="Ribosomal_L5"/>
    <property type="match status" value="1"/>
</dbReference>
<dbReference type="GO" id="GO:1990904">
    <property type="term" value="C:ribonucleoprotein complex"/>
    <property type="evidence" value="ECO:0007669"/>
    <property type="project" value="UniProtKB-KW"/>
</dbReference>
<keyword evidence="3 5" id="KW-0687">Ribonucleoprotein</keyword>
<dbReference type="InterPro" id="IPR002132">
    <property type="entry name" value="Ribosomal_uL5"/>
</dbReference>
<name>C6HW90_9BACT</name>
<organism evidence="9 10">
    <name type="scientific">Leptospirillum ferrodiazotrophum</name>
    <dbReference type="NCBI Taxonomy" id="412449"/>
    <lineage>
        <taxon>Bacteria</taxon>
        <taxon>Pseudomonadati</taxon>
        <taxon>Nitrospirota</taxon>
        <taxon>Nitrospiria</taxon>
        <taxon>Nitrospirales</taxon>
        <taxon>Nitrospiraceae</taxon>
        <taxon>Leptospirillum</taxon>
    </lineage>
</organism>
<evidence type="ECO:0000256" key="5">
    <source>
        <dbReference type="HAMAP-Rule" id="MF_01333"/>
    </source>
</evidence>
<dbReference type="GO" id="GO:0006412">
    <property type="term" value="P:translation"/>
    <property type="evidence" value="ECO:0007669"/>
    <property type="project" value="UniProtKB-UniRule"/>
</dbReference>